<reference evidence="2" key="1">
    <citation type="submission" date="2018-05" db="EMBL/GenBank/DDBJ databases">
        <authorList>
            <person name="Lanie J.A."/>
            <person name="Ng W.-L."/>
            <person name="Kazmierczak K.M."/>
            <person name="Andrzejewski T.M."/>
            <person name="Davidsen T.M."/>
            <person name="Wayne K.J."/>
            <person name="Tettelin H."/>
            <person name="Glass J.I."/>
            <person name="Rusch D."/>
            <person name="Podicherti R."/>
            <person name="Tsui H.-C.T."/>
            <person name="Winkler M.E."/>
        </authorList>
    </citation>
    <scope>NUCLEOTIDE SEQUENCE</scope>
</reference>
<proteinExistence type="predicted"/>
<evidence type="ECO:0000256" key="1">
    <source>
        <dbReference type="ARBA" id="ARBA00022795"/>
    </source>
</evidence>
<dbReference type="InterPro" id="IPR036679">
    <property type="entry name" value="FlgN-like_sf"/>
</dbReference>
<dbReference type="Pfam" id="PF05130">
    <property type="entry name" value="FlgN"/>
    <property type="match status" value="1"/>
</dbReference>
<name>A0A382ER38_9ZZZZ</name>
<sequence>MGSREKTIFDDLCNALTNELQIYEDLLSAMKMKQNAIIKGNNDKIKNAIYKERESSQNILKQMEIRNELTKSISSKSKNKDKNITLTKLIHKADTRNKSKLEKIRREMHLSVIEIDKLNSENKYLLSASITHVKDLVKVFLSTGNTLHSHYGNNGTIKEHQKDNRVLDFRI</sequence>
<organism evidence="2">
    <name type="scientific">marine metagenome</name>
    <dbReference type="NCBI Taxonomy" id="408172"/>
    <lineage>
        <taxon>unclassified sequences</taxon>
        <taxon>metagenomes</taxon>
        <taxon>ecological metagenomes</taxon>
    </lineage>
</organism>
<protein>
    <recommendedName>
        <fullName evidence="3">FlgN protein</fullName>
    </recommendedName>
</protein>
<keyword evidence="1" id="KW-1005">Bacterial flagellum biogenesis</keyword>
<dbReference type="AlphaFoldDB" id="A0A382ER38"/>
<evidence type="ECO:0000313" key="2">
    <source>
        <dbReference type="EMBL" id="SVB52461.1"/>
    </source>
</evidence>
<dbReference type="Gene3D" id="1.20.58.300">
    <property type="entry name" value="FlgN-like"/>
    <property type="match status" value="1"/>
</dbReference>
<dbReference type="SUPFAM" id="SSF140566">
    <property type="entry name" value="FlgN-like"/>
    <property type="match status" value="1"/>
</dbReference>
<accession>A0A382ER38</accession>
<dbReference type="GO" id="GO:0044780">
    <property type="term" value="P:bacterial-type flagellum assembly"/>
    <property type="evidence" value="ECO:0007669"/>
    <property type="project" value="InterPro"/>
</dbReference>
<dbReference type="InterPro" id="IPR007809">
    <property type="entry name" value="FlgN-like"/>
</dbReference>
<evidence type="ECO:0008006" key="3">
    <source>
        <dbReference type="Google" id="ProtNLM"/>
    </source>
</evidence>
<dbReference type="EMBL" id="UINC01045559">
    <property type="protein sequence ID" value="SVB52461.1"/>
    <property type="molecule type" value="Genomic_DNA"/>
</dbReference>
<gene>
    <name evidence="2" type="ORF">METZ01_LOCUS205315</name>
</gene>